<name>Q14KE4_SPICI</name>
<proteinExistence type="predicted"/>
<organism evidence="1">
    <name type="scientific">Spiroplasma citri</name>
    <dbReference type="NCBI Taxonomy" id="2133"/>
    <lineage>
        <taxon>Bacteria</taxon>
        <taxon>Bacillati</taxon>
        <taxon>Mycoplasmatota</taxon>
        <taxon>Mollicutes</taxon>
        <taxon>Entomoplasmatales</taxon>
        <taxon>Spiroplasmataceae</taxon>
        <taxon>Spiroplasma</taxon>
    </lineage>
</organism>
<dbReference type="EMBL" id="AM285334">
    <property type="protein sequence ID" value="CAL00036.1"/>
    <property type="molecule type" value="Genomic_DNA"/>
</dbReference>
<protein>
    <submittedName>
        <fullName evidence="1">Uncharacterized protein</fullName>
    </submittedName>
</protein>
<evidence type="ECO:0000313" key="1">
    <source>
        <dbReference type="EMBL" id="CAL00036.1"/>
    </source>
</evidence>
<dbReference type="AlphaFoldDB" id="Q14KE4"/>
<sequence length="57" mass="6308">MIAIIMAINIIGTNARNEFPTASGTCLGKQIVIRYLTHMRYISTAIVEPKIAKVTMQ</sequence>
<gene>
    <name evidence="1" type="ORF">SPICINP13_011</name>
</gene>
<accession>Q14KE4</accession>
<reference evidence="1" key="1">
    <citation type="journal article" date="2010" name="Appl. Environ. Microbiol.">
        <title>Partial chromosome sequence of Spiroplasma citri reveals extensive viral invasion and important gene decay.</title>
        <authorList>
            <person name="Carle P."/>
            <person name="Saillard C."/>
            <person name="Carrere N."/>
            <person name="Carrere S."/>
            <person name="Duret S."/>
            <person name="Eveillard S."/>
            <person name="Gaurivaud P."/>
            <person name="Gourgues G."/>
            <person name="Gouzy J."/>
            <person name="Salar P."/>
            <person name="Verdin E."/>
            <person name="Breton M."/>
            <person name="Blanchard A."/>
            <person name="Laigret F."/>
            <person name="Bove J.M."/>
            <person name="Renaudin J."/>
            <person name="Foissac X."/>
        </authorList>
    </citation>
    <scope>NUCLEOTIDE SEQUENCE</scope>
    <source>
        <strain evidence="1">GII3-3X</strain>
    </source>
</reference>